<dbReference type="GO" id="GO:0005524">
    <property type="term" value="F:ATP binding"/>
    <property type="evidence" value="ECO:0007669"/>
    <property type="project" value="UniProtKB-KW"/>
</dbReference>
<dbReference type="Gene3D" id="3.30.470.20">
    <property type="entry name" value="ATP-grasp fold, B domain"/>
    <property type="match status" value="1"/>
</dbReference>
<dbReference type="Pfam" id="PF01259">
    <property type="entry name" value="SAICAR_synt"/>
    <property type="match status" value="1"/>
</dbReference>
<reference evidence="8" key="1">
    <citation type="submission" date="2021-03" db="EMBL/GenBank/DDBJ databases">
        <title>Genomic Encyclopedia of Type Strains, Phase IV (KMG-IV): sequencing the most valuable type-strain genomes for metagenomic binning, comparative biology and taxonomic classification.</title>
        <authorList>
            <person name="Goeker M."/>
        </authorList>
    </citation>
    <scope>NUCLEOTIDE SEQUENCE</scope>
    <source>
        <strain evidence="8">DSM 23564</strain>
    </source>
</reference>
<dbReference type="EMBL" id="JAGGKQ010000005">
    <property type="protein sequence ID" value="MBP1922084.1"/>
    <property type="molecule type" value="Genomic_DNA"/>
</dbReference>
<dbReference type="Gene3D" id="3.30.200.20">
    <property type="entry name" value="Phosphorylase Kinase, domain 1"/>
    <property type="match status" value="1"/>
</dbReference>
<keyword evidence="4 6" id="KW-0658">Purine biosynthesis</keyword>
<evidence type="ECO:0000313" key="9">
    <source>
        <dbReference type="Proteomes" id="UP000823588"/>
    </source>
</evidence>
<evidence type="ECO:0000313" key="8">
    <source>
        <dbReference type="EMBL" id="MBP1922084.1"/>
    </source>
</evidence>
<dbReference type="EC" id="6.3.2.6" evidence="6"/>
<name>A0A8T4GCA0_9EURY</name>
<gene>
    <name evidence="6" type="primary">purC</name>
    <name evidence="8" type="ORF">J2751_001089</name>
</gene>
<keyword evidence="3 6" id="KW-0547">Nucleotide-binding</keyword>
<dbReference type="PANTHER" id="PTHR43700:SF1">
    <property type="entry name" value="PHOSPHORIBOSYLAMINOIMIDAZOLE-SUCCINOCARBOXAMIDE SYNTHASE"/>
    <property type="match status" value="1"/>
</dbReference>
<evidence type="ECO:0000256" key="4">
    <source>
        <dbReference type="ARBA" id="ARBA00022755"/>
    </source>
</evidence>
<evidence type="ECO:0000259" key="7">
    <source>
        <dbReference type="Pfam" id="PF01259"/>
    </source>
</evidence>
<dbReference type="NCBIfam" id="NF010566">
    <property type="entry name" value="PRK13959.1-4"/>
    <property type="match status" value="1"/>
</dbReference>
<dbReference type="PANTHER" id="PTHR43700">
    <property type="entry name" value="PHOSPHORIBOSYLAMINOIMIDAZOLE-SUCCINOCARBOXAMIDE SYNTHASE"/>
    <property type="match status" value="1"/>
</dbReference>
<feature type="domain" description="SAICAR synthetase/ADE2 N-terminal" evidence="7">
    <location>
        <begin position="23"/>
        <end position="285"/>
    </location>
</feature>
<dbReference type="HAMAP" id="MF_00137">
    <property type="entry name" value="SAICAR_synth"/>
    <property type="match status" value="1"/>
</dbReference>
<dbReference type="OrthoDB" id="10775at2157"/>
<evidence type="ECO:0000256" key="5">
    <source>
        <dbReference type="ARBA" id="ARBA00022840"/>
    </source>
</evidence>
<dbReference type="GO" id="GO:0005737">
    <property type="term" value="C:cytoplasm"/>
    <property type="evidence" value="ECO:0007669"/>
    <property type="project" value="TreeGrafter"/>
</dbReference>
<proteinExistence type="inferred from homology"/>
<evidence type="ECO:0000256" key="3">
    <source>
        <dbReference type="ARBA" id="ARBA00022741"/>
    </source>
</evidence>
<dbReference type="SUPFAM" id="SSF56104">
    <property type="entry name" value="SAICAR synthase-like"/>
    <property type="match status" value="1"/>
</dbReference>
<accession>A0A8T4GCA0</accession>
<dbReference type="GO" id="GO:0006189">
    <property type="term" value="P:'de novo' IMP biosynthetic process"/>
    <property type="evidence" value="ECO:0007669"/>
    <property type="project" value="UniProtKB-UniRule"/>
</dbReference>
<comment type="catalytic activity">
    <reaction evidence="6">
        <text>5-amino-1-(5-phospho-D-ribosyl)imidazole-4-carboxylate + L-aspartate + ATP = (2S)-2-[5-amino-1-(5-phospho-beta-D-ribosyl)imidazole-4-carboxamido]succinate + ADP + phosphate + 2 H(+)</text>
        <dbReference type="Rhea" id="RHEA:22628"/>
        <dbReference type="ChEBI" id="CHEBI:15378"/>
        <dbReference type="ChEBI" id="CHEBI:29991"/>
        <dbReference type="ChEBI" id="CHEBI:30616"/>
        <dbReference type="ChEBI" id="CHEBI:43474"/>
        <dbReference type="ChEBI" id="CHEBI:58443"/>
        <dbReference type="ChEBI" id="CHEBI:77657"/>
        <dbReference type="ChEBI" id="CHEBI:456216"/>
        <dbReference type="EC" id="6.3.2.6"/>
    </reaction>
</comment>
<keyword evidence="9" id="KW-1185">Reference proteome</keyword>
<organism evidence="8 9">
    <name type="scientific">Halorubrum alkaliphilum</name>
    <dbReference type="NCBI Taxonomy" id="261290"/>
    <lineage>
        <taxon>Archaea</taxon>
        <taxon>Methanobacteriati</taxon>
        <taxon>Methanobacteriota</taxon>
        <taxon>Stenosarchaea group</taxon>
        <taxon>Halobacteria</taxon>
        <taxon>Halobacteriales</taxon>
        <taxon>Haloferacaceae</taxon>
        <taxon>Halorubrum</taxon>
    </lineage>
</organism>
<evidence type="ECO:0000256" key="6">
    <source>
        <dbReference type="HAMAP-Rule" id="MF_00137"/>
    </source>
</evidence>
<comment type="similarity">
    <text evidence="6">Belongs to the SAICAR synthetase family.</text>
</comment>
<protein>
    <recommendedName>
        <fullName evidence="6">Phosphoribosylaminoimidazole-succinocarboxamide synthase</fullName>
        <ecNumber evidence="6">6.3.2.6</ecNumber>
    </recommendedName>
    <alternativeName>
        <fullName evidence="6">SAICAR synthetase</fullName>
    </alternativeName>
</protein>
<evidence type="ECO:0000256" key="2">
    <source>
        <dbReference type="ARBA" id="ARBA00022598"/>
    </source>
</evidence>
<dbReference type="InterPro" id="IPR028923">
    <property type="entry name" value="SAICAR_synt/ADE2_N"/>
</dbReference>
<keyword evidence="5 6" id="KW-0067">ATP-binding</keyword>
<sequence length="351" mass="38286">MTSVKEFRVVEPATAEALGRGRFAFTDAYSVFDWGRMPDTIPRKGASLCTMGAFNFERLESAGIPTHYRGVVDPAAVETGADPEDAVGPLKDSGAPPTEMAIELTQVPDLPYEGSDAGYDYDAFHTAGGANYLVPLEVVFRNTVPVGSSLRRRAEPSDVGLGLDAWPEGVVELPEPVVEFSTKYERQDRYLSRAEADRVAGVADIDALDTLARDVNRVVTEQAAGAGFVHEDGKIECCYVDGELRVADVVGTFDENRFSYGGTQVSKEVIRQWYKRTQPEWVEAVSNAKRAVENHETDDWRSICDVEPIALPEDVLATVTDLYTAGANAYTGETWFDAPSIEEALAAVDDL</sequence>
<comment type="caution">
    <text evidence="8">The sequence shown here is derived from an EMBL/GenBank/DDBJ whole genome shotgun (WGS) entry which is preliminary data.</text>
</comment>
<dbReference type="GO" id="GO:0004639">
    <property type="term" value="F:phosphoribosylaminoimidazolesuccinocarboxamide synthase activity"/>
    <property type="evidence" value="ECO:0007669"/>
    <property type="project" value="UniProtKB-UniRule"/>
</dbReference>
<keyword evidence="2 6" id="KW-0436">Ligase</keyword>
<dbReference type="RefSeq" id="WP_209483917.1">
    <property type="nucleotide sequence ID" value="NZ_JAGGKQ010000005.1"/>
</dbReference>
<dbReference type="Proteomes" id="UP000823588">
    <property type="component" value="Unassembled WGS sequence"/>
</dbReference>
<dbReference type="AlphaFoldDB" id="A0A8T4GCA0"/>
<comment type="pathway">
    <text evidence="1 6">Purine metabolism; IMP biosynthesis via de novo pathway; 5-amino-1-(5-phospho-D-ribosyl)imidazole-4-carboxamide from 5-amino-1-(5-phospho-D-ribosyl)imidazole-4-carboxylate: step 1/2.</text>
</comment>
<evidence type="ECO:0000256" key="1">
    <source>
        <dbReference type="ARBA" id="ARBA00004672"/>
    </source>
</evidence>